<reference evidence="1 2" key="1">
    <citation type="submission" date="2019-10" db="EMBL/GenBank/DDBJ databases">
        <title>Prolixibacter strains distinguished by the presence of nitrate reductase genes were adept at nitrate-dependent anaerobic corrosion of metallic iron and carbon steel.</title>
        <authorList>
            <person name="Iino T."/>
            <person name="Shono N."/>
            <person name="Ito K."/>
            <person name="Nakamura R."/>
            <person name="Sueoka K."/>
            <person name="Harayama S."/>
            <person name="Ohkuma M."/>
        </authorList>
    </citation>
    <scope>NUCLEOTIDE SEQUENCE [LARGE SCALE GENOMIC DNA]</scope>
    <source>
        <strain evidence="1 2">JCM 13498</strain>
    </source>
</reference>
<evidence type="ECO:0000313" key="1">
    <source>
        <dbReference type="EMBL" id="GET32367.1"/>
    </source>
</evidence>
<evidence type="ECO:0000313" key="2">
    <source>
        <dbReference type="Proteomes" id="UP000391834"/>
    </source>
</evidence>
<name>A0A5M4AY47_9BACT</name>
<evidence type="ECO:0008006" key="3">
    <source>
        <dbReference type="Google" id="ProtNLM"/>
    </source>
</evidence>
<dbReference type="RefSeq" id="WP_025863159.1">
    <property type="nucleotide sequence ID" value="NZ_BLAX01000001.1"/>
</dbReference>
<dbReference type="EMBL" id="BLAX01000001">
    <property type="protein sequence ID" value="GET32367.1"/>
    <property type="molecule type" value="Genomic_DNA"/>
</dbReference>
<dbReference type="OrthoDB" id="9816036at2"/>
<dbReference type="Proteomes" id="UP000391834">
    <property type="component" value="Unassembled WGS sequence"/>
</dbReference>
<sequence length="323" mass="37415">MGNYSPKQCYITDLDTENFPSSYDLVEYLITINGKRVLFRFLWEHRNSEFVEANKHILYGLLLNDKFPKEYSDVNGPILDNETLEKIINESPVPKSPPEKLNNLLTYLHSLQEYEGAYIQFPKDEELVVLAKKLYFKNYNEMSFYLFTLLQQNYIEGRASISKVGRKLNNIKLTYEGLARVVELAESGEQSDRCFVAMSFSKDLNKTRHAIKTAINLAGFTPILIDELHFDADVTINDAIISEIKKCKFLVADFTQHKHGVYFEAGFALGLARPVIYLCHKDDFSKTHFDTNHYPHIIYQDLADLTEKLKTKIEAWIKQPVFN</sequence>
<dbReference type="AlphaFoldDB" id="A0A5M4AY47"/>
<gene>
    <name evidence="1" type="ORF">PbJCM13498_12300</name>
</gene>
<accession>A0A5M4AY47</accession>
<proteinExistence type="predicted"/>
<organism evidence="1 2">
    <name type="scientific">Prolixibacter bellariivorans</name>
    <dbReference type="NCBI Taxonomy" id="314319"/>
    <lineage>
        <taxon>Bacteria</taxon>
        <taxon>Pseudomonadati</taxon>
        <taxon>Bacteroidota</taxon>
        <taxon>Bacteroidia</taxon>
        <taxon>Marinilabiliales</taxon>
        <taxon>Prolixibacteraceae</taxon>
        <taxon>Prolixibacter</taxon>
    </lineage>
</organism>
<comment type="caution">
    <text evidence="1">The sequence shown here is derived from an EMBL/GenBank/DDBJ whole genome shotgun (WGS) entry which is preliminary data.</text>
</comment>
<protein>
    <recommendedName>
        <fullName evidence="3">Nucleoside 2-deoxyribosyltransferase</fullName>
    </recommendedName>
</protein>
<dbReference type="SUPFAM" id="SSF52309">
    <property type="entry name" value="N-(deoxy)ribosyltransferase-like"/>
    <property type="match status" value="1"/>
</dbReference>
<dbReference type="Gene3D" id="3.40.50.450">
    <property type="match status" value="1"/>
</dbReference>
<keyword evidence="2" id="KW-1185">Reference proteome</keyword>